<keyword evidence="2 4" id="KW-0547">Nucleotide-binding</keyword>
<dbReference type="InterPro" id="IPR005225">
    <property type="entry name" value="Small_GTP-bd"/>
</dbReference>
<dbReference type="Gramene" id="CDF36918">
    <property type="protein sequence ID" value="CDF36918"/>
    <property type="gene ID" value="CHC_T00009553001"/>
</dbReference>
<feature type="binding site" evidence="5">
    <location>
        <position position="31"/>
    </location>
    <ligand>
        <name>Mg(2+)</name>
        <dbReference type="ChEBI" id="CHEBI:18420"/>
    </ligand>
</feature>
<keyword evidence="3 4" id="KW-0342">GTP-binding</keyword>
<dbReference type="InterPro" id="IPR006689">
    <property type="entry name" value="Small_GTPase_ARF/SAR"/>
</dbReference>
<protein>
    <submittedName>
        <fullName evidence="7">Small GTP-binding protein Arf1</fullName>
    </submittedName>
</protein>
<organism evidence="7 8">
    <name type="scientific">Chondrus crispus</name>
    <name type="common">Carrageen Irish moss</name>
    <name type="synonym">Polymorpha crispa</name>
    <dbReference type="NCBI Taxonomy" id="2769"/>
    <lineage>
        <taxon>Eukaryota</taxon>
        <taxon>Rhodophyta</taxon>
        <taxon>Florideophyceae</taxon>
        <taxon>Rhodymeniophycidae</taxon>
        <taxon>Gigartinales</taxon>
        <taxon>Gigartinaceae</taxon>
        <taxon>Chondrus</taxon>
    </lineage>
</organism>
<dbReference type="Proteomes" id="UP000012073">
    <property type="component" value="Unassembled WGS sequence"/>
</dbReference>
<dbReference type="SUPFAM" id="SSF52540">
    <property type="entry name" value="P-loop containing nucleoside triphosphate hydrolases"/>
    <property type="match status" value="1"/>
</dbReference>
<dbReference type="FunFam" id="3.40.50.300:FF:000412">
    <property type="entry name" value="ADP-ribosylation factor 1"/>
    <property type="match status" value="1"/>
</dbReference>
<dbReference type="InterPro" id="IPR027417">
    <property type="entry name" value="P-loop_NTPase"/>
</dbReference>
<dbReference type="OMA" id="FTCWDLG"/>
<evidence type="ECO:0000313" key="7">
    <source>
        <dbReference type="EMBL" id="CDF36918.1"/>
    </source>
</evidence>
<dbReference type="PhylomeDB" id="R7QGN8"/>
<dbReference type="InterPro" id="IPR024156">
    <property type="entry name" value="Small_GTPase_ARF"/>
</dbReference>
<accession>R7QGN8</accession>
<dbReference type="SMART" id="SM00177">
    <property type="entry name" value="ARF"/>
    <property type="match status" value="1"/>
</dbReference>
<dbReference type="PANTHER" id="PTHR11711">
    <property type="entry name" value="ADP RIBOSYLATION FACTOR-RELATED"/>
    <property type="match status" value="1"/>
</dbReference>
<keyword evidence="5" id="KW-0479">Metal-binding</keyword>
<evidence type="ECO:0000256" key="2">
    <source>
        <dbReference type="ARBA" id="ARBA00022741"/>
    </source>
</evidence>
<gene>
    <name evidence="7" type="ORF">CHC_T00009553001</name>
</gene>
<keyword evidence="8" id="KW-1185">Reference proteome</keyword>
<dbReference type="AlphaFoldDB" id="R7QGN8"/>
<dbReference type="GO" id="GO:0005525">
    <property type="term" value="F:GTP binding"/>
    <property type="evidence" value="ECO:0007669"/>
    <property type="project" value="UniProtKB-KW"/>
</dbReference>
<evidence type="ECO:0000256" key="3">
    <source>
        <dbReference type="ARBA" id="ARBA00023134"/>
    </source>
</evidence>
<dbReference type="PRINTS" id="PR00328">
    <property type="entry name" value="SAR1GTPBP"/>
</dbReference>
<dbReference type="GO" id="GO:0003924">
    <property type="term" value="F:GTPase activity"/>
    <property type="evidence" value="ECO:0007669"/>
    <property type="project" value="InterPro"/>
</dbReference>
<dbReference type="GeneID" id="17324451"/>
<dbReference type="SMART" id="SM00178">
    <property type="entry name" value="SAR"/>
    <property type="match status" value="1"/>
</dbReference>
<name>R7QGN8_CHOCR</name>
<evidence type="ECO:0000256" key="4">
    <source>
        <dbReference type="PIRSR" id="PIRSR606689-1"/>
    </source>
</evidence>
<feature type="binding site" evidence="4">
    <location>
        <position position="70"/>
    </location>
    <ligand>
        <name>GTP</name>
        <dbReference type="ChEBI" id="CHEBI:37565"/>
    </ligand>
</feature>
<keyword evidence="5" id="KW-0460">Magnesium</keyword>
<proteinExistence type="inferred from homology"/>
<dbReference type="GO" id="GO:0046872">
    <property type="term" value="F:metal ion binding"/>
    <property type="evidence" value="ECO:0007669"/>
    <property type="project" value="UniProtKB-KW"/>
</dbReference>
<reference evidence="8" key="1">
    <citation type="journal article" date="2013" name="Proc. Natl. Acad. Sci. U.S.A.">
        <title>Genome structure and metabolic features in the red seaweed Chondrus crispus shed light on evolution of the Archaeplastida.</title>
        <authorList>
            <person name="Collen J."/>
            <person name="Porcel B."/>
            <person name="Carre W."/>
            <person name="Ball S.G."/>
            <person name="Chaparro C."/>
            <person name="Tonon T."/>
            <person name="Barbeyron T."/>
            <person name="Michel G."/>
            <person name="Noel B."/>
            <person name="Valentin K."/>
            <person name="Elias M."/>
            <person name="Artiguenave F."/>
            <person name="Arun A."/>
            <person name="Aury J.M."/>
            <person name="Barbosa-Neto J.F."/>
            <person name="Bothwell J.H."/>
            <person name="Bouget F.Y."/>
            <person name="Brillet L."/>
            <person name="Cabello-Hurtado F."/>
            <person name="Capella-Gutierrez S."/>
            <person name="Charrier B."/>
            <person name="Cladiere L."/>
            <person name="Cock J.M."/>
            <person name="Coelho S.M."/>
            <person name="Colleoni C."/>
            <person name="Czjzek M."/>
            <person name="Da Silva C."/>
            <person name="Delage L."/>
            <person name="Denoeud F."/>
            <person name="Deschamps P."/>
            <person name="Dittami S.M."/>
            <person name="Gabaldon T."/>
            <person name="Gachon C.M."/>
            <person name="Groisillier A."/>
            <person name="Herve C."/>
            <person name="Jabbari K."/>
            <person name="Katinka M."/>
            <person name="Kloareg B."/>
            <person name="Kowalczyk N."/>
            <person name="Labadie K."/>
            <person name="Leblanc C."/>
            <person name="Lopez P.J."/>
            <person name="McLachlan D.H."/>
            <person name="Meslet-Cladiere L."/>
            <person name="Moustafa A."/>
            <person name="Nehr Z."/>
            <person name="Nyvall Collen P."/>
            <person name="Panaud O."/>
            <person name="Partensky F."/>
            <person name="Poulain J."/>
            <person name="Rensing S.A."/>
            <person name="Rousvoal S."/>
            <person name="Samson G."/>
            <person name="Symeonidi A."/>
            <person name="Weissenbach J."/>
            <person name="Zambounis A."/>
            <person name="Wincker P."/>
            <person name="Boyen C."/>
        </authorList>
    </citation>
    <scope>NUCLEOTIDE SEQUENCE [LARGE SCALE GENOMIC DNA]</scope>
    <source>
        <strain evidence="8">cv. Stackhouse</strain>
    </source>
</reference>
<feature type="binding site" evidence="4">
    <location>
        <begin position="24"/>
        <end position="31"/>
    </location>
    <ligand>
        <name>GTP</name>
        <dbReference type="ChEBI" id="CHEBI:37565"/>
    </ligand>
</feature>
<evidence type="ECO:0000313" key="8">
    <source>
        <dbReference type="Proteomes" id="UP000012073"/>
    </source>
</evidence>
<dbReference type="GO" id="GO:0030010">
    <property type="term" value="P:establishment of cell polarity"/>
    <property type="evidence" value="ECO:0007669"/>
    <property type="project" value="UniProtKB-ARBA"/>
</dbReference>
<dbReference type="STRING" id="2769.R7QGN8"/>
<dbReference type="KEGG" id="ccp:CHC_T00009553001"/>
<comment type="similarity">
    <text evidence="1 6">Belongs to the small GTPase superfamily. Arf family.</text>
</comment>
<dbReference type="Pfam" id="PF00025">
    <property type="entry name" value="Arf"/>
    <property type="match status" value="1"/>
</dbReference>
<evidence type="ECO:0000256" key="5">
    <source>
        <dbReference type="PIRSR" id="PIRSR606689-2"/>
    </source>
</evidence>
<dbReference type="Gene3D" id="3.40.50.300">
    <property type="entry name" value="P-loop containing nucleotide triphosphate hydrolases"/>
    <property type="match status" value="1"/>
</dbReference>
<dbReference type="OrthoDB" id="2011769at2759"/>
<evidence type="ECO:0000256" key="1">
    <source>
        <dbReference type="ARBA" id="ARBA00010290"/>
    </source>
</evidence>
<dbReference type="RefSeq" id="XP_005716737.1">
    <property type="nucleotide sequence ID" value="XM_005716680.1"/>
</dbReference>
<feature type="binding site" evidence="4">
    <location>
        <begin position="126"/>
        <end position="129"/>
    </location>
    <ligand>
        <name>GTP</name>
        <dbReference type="ChEBI" id="CHEBI:37565"/>
    </ligand>
</feature>
<dbReference type="NCBIfam" id="TIGR00231">
    <property type="entry name" value="small_GTP"/>
    <property type="match status" value="1"/>
</dbReference>
<dbReference type="EMBL" id="HG001807">
    <property type="protein sequence ID" value="CDF36918.1"/>
    <property type="molecule type" value="Genomic_DNA"/>
</dbReference>
<dbReference type="PROSITE" id="PS51417">
    <property type="entry name" value="ARF"/>
    <property type="match status" value="1"/>
</dbReference>
<feature type="binding site" evidence="5">
    <location>
        <position position="48"/>
    </location>
    <ligand>
        <name>Mg(2+)</name>
        <dbReference type="ChEBI" id="CHEBI:18420"/>
    </ligand>
</feature>
<evidence type="ECO:0000256" key="6">
    <source>
        <dbReference type="RuleBase" id="RU003925"/>
    </source>
</evidence>
<sequence length="180" mass="20457">MGILFSQLWRRISGFREVKICMIGLDAAGKTTILYKLHLGEVVSTYPTIGSNVEEVTYRNMRFQVWDLGGQEVLRQTWKTYFINTHALIMVVDSADSKRLDLARKELHAVLDSDELRDSCVLILANKQDLKEAVGPAELSEALALHTIRTHDWHIQACSAMKGEGLYDGLDWISKHVRQD</sequence>